<proteinExistence type="inferred from homology"/>
<dbReference type="AlphaFoldDB" id="I3ZIP8"/>
<dbReference type="eggNOG" id="COG5276">
    <property type="taxonomic scope" value="Bacteria"/>
</dbReference>
<feature type="domain" description="SbsA Ig-like" evidence="4">
    <location>
        <begin position="49"/>
        <end position="156"/>
    </location>
</feature>
<evidence type="ECO:0000256" key="3">
    <source>
        <dbReference type="SAM" id="Phobius"/>
    </source>
</evidence>
<dbReference type="Pfam" id="PF11999">
    <property type="entry name" value="Ice_binding"/>
    <property type="match status" value="1"/>
</dbReference>
<dbReference type="HOGENOM" id="CLU_008000_0_0_0"/>
<feature type="domain" description="SbsA Ig-like" evidence="4">
    <location>
        <begin position="164"/>
        <end position="264"/>
    </location>
</feature>
<organism evidence="5 6">
    <name type="scientific">Terriglobus roseus (strain DSM 18391 / NRRL B-41598 / KBS 63)</name>
    <dbReference type="NCBI Taxonomy" id="926566"/>
    <lineage>
        <taxon>Bacteria</taxon>
        <taxon>Pseudomonadati</taxon>
        <taxon>Acidobacteriota</taxon>
        <taxon>Terriglobia</taxon>
        <taxon>Terriglobales</taxon>
        <taxon>Acidobacteriaceae</taxon>
        <taxon>Terriglobus</taxon>
    </lineage>
</organism>
<dbReference type="PATRIC" id="fig|926566.3.peg.2870"/>
<feature type="domain" description="SbsA Ig-like" evidence="4">
    <location>
        <begin position="272"/>
        <end position="373"/>
    </location>
</feature>
<keyword evidence="3" id="KW-0472">Membrane</keyword>
<evidence type="ECO:0000313" key="5">
    <source>
        <dbReference type="EMBL" id="AFL89116.1"/>
    </source>
</evidence>
<feature type="domain" description="SbsA Ig-like" evidence="4">
    <location>
        <begin position="703"/>
        <end position="808"/>
    </location>
</feature>
<dbReference type="OrthoDB" id="2082707at2"/>
<dbReference type="eggNOG" id="COG4932">
    <property type="taxonomic scope" value="Bacteria"/>
</dbReference>
<keyword evidence="3" id="KW-1133">Transmembrane helix</keyword>
<feature type="transmembrane region" description="Helical" evidence="3">
    <location>
        <begin position="21"/>
        <end position="39"/>
    </location>
</feature>
<sequence length="1186" mass="116346">MRQMSLSRHSFGGLEVNMNKCRNSIAILTAVFMMLFVIGCGQETVFVPDSTRPTVIAVTPAQGATGVAVSSPLTATFSKAMASASISGTTFRVAGPGGVAVAGAVSYTAGTNTATFIPSANLATSTTYTATITSGVTDTASPANSLLADYVWTFTTAATIAPVSPVVTLTSPLNGAANVPTGSSLSATFSTAMNPATINATTFRVAAPGGVAVAGTVGYAGLSATFTPSAALATSTTYVATITTGAQSTAGAPLTGNYTWSFTTAATPTPPVAPTVLTTVPANGAANVATGATLAATFSTTMNPTTINTTTFRLAAPGGAAVAGTVGYAGVIATFTPSAALATNTTYVATITTGAQSTAGAALANNYTWSFTTAAAATPPVAPTVLSTVPANNAAGVPVAQVLSATFSTAMNAATINNTTFLLTAPGGTSVSGAVSYSGIVASFTPTAALAVNTTYVATITTGAQNVAGTALASNYAWTFTTVAGAVPPVVVSTVPVNNATGVPLTQTLSAVFSKPMNAATLTATTFTVTGPSGVAVAGTVAYASGTNTATFAPSAALLPSATYVATITTGAQDTTGTALGGNYVWSFRTVPAPTPPTIISTSPANKAAGVPFNQQVTATFSEAMNSATIDETTFTVTAPGGVAVAGTVTYVATGSTATFAPTAALAASTTYVGTITTGAKDLLGVALVNNYTWTFTTGAAPDTTKPTVISTIPANGATNVPFNQAISAVFSEAMDPTKFTATTFTVTGPGITPVAGLVTYAAVGNTATFTPTAALTPGTLFTATITTGVTDLAGNTLAANYVWTFTTGAAPDTTAPTVTLTNPANGATAVPLSQAISATFSEAMDPLTITTATFTVATGGGTNVAGTVAYNAVTFIATLTPSAPLTAGTSYVATVTTGAKDLAGNSLAAGTLANPWNFSTSAVVVVPPVNLGTASLFGGFGGGAGMTNDGTLTVINGNIGTTGVSTLITGFHDNTPNCIYTETPLNVGLVNGSIVTSAPPPTVGCPNEGTAITAAVAAQAALDAKTAYDALVAFPNGLDVSVCAGCGGGSAGELGNRTLAPGIYASAPGSYGITQGDLTLDAKGDPNAFWVFQMSTTFTVGTPQTPRSVLLVNGAQAKNVFWQVGTAATINGIVGGGTLSGTVISQSGVSVSTAGVAAVTTINGRALVLTGPVTLVNTVINVPAP</sequence>
<accession>I3ZIP8</accession>
<dbReference type="Gene3D" id="2.60.40.1220">
    <property type="match status" value="8"/>
</dbReference>
<dbReference type="Pfam" id="PF13205">
    <property type="entry name" value="Big_5"/>
    <property type="match status" value="8"/>
</dbReference>
<evidence type="ECO:0000259" key="4">
    <source>
        <dbReference type="Pfam" id="PF13205"/>
    </source>
</evidence>
<dbReference type="STRING" id="926566.Terro_2881"/>
<feature type="domain" description="SbsA Ig-like" evidence="4">
    <location>
        <begin position="381"/>
        <end position="482"/>
    </location>
</feature>
<comment type="similarity">
    <text evidence="1">Belongs to the ice-binding protein family.</text>
</comment>
<evidence type="ECO:0000313" key="6">
    <source>
        <dbReference type="Proteomes" id="UP000006056"/>
    </source>
</evidence>
<dbReference type="InterPro" id="IPR014755">
    <property type="entry name" value="Cu-Rt/internalin_Ig-like"/>
</dbReference>
<dbReference type="KEGG" id="trs:Terro_2881"/>
<dbReference type="InterPro" id="IPR032812">
    <property type="entry name" value="SbsA_Ig"/>
</dbReference>
<dbReference type="InterPro" id="IPR021884">
    <property type="entry name" value="Ice-bd_prot"/>
</dbReference>
<evidence type="ECO:0000256" key="1">
    <source>
        <dbReference type="ARBA" id="ARBA00005445"/>
    </source>
</evidence>
<dbReference type="EMBL" id="CP003379">
    <property type="protein sequence ID" value="AFL89116.1"/>
    <property type="molecule type" value="Genomic_DNA"/>
</dbReference>
<feature type="domain" description="SbsA Ig-like" evidence="4">
    <location>
        <begin position="595"/>
        <end position="698"/>
    </location>
</feature>
<name>I3ZIP8_TERRK</name>
<dbReference type="Proteomes" id="UP000006056">
    <property type="component" value="Chromosome"/>
</dbReference>
<keyword evidence="3" id="KW-0812">Transmembrane</keyword>
<reference evidence="5 6" key="1">
    <citation type="submission" date="2012-06" db="EMBL/GenBank/DDBJ databases">
        <title>Complete genome of Terriglobus roseus DSM 18391.</title>
        <authorList>
            <consortium name="US DOE Joint Genome Institute (JGI-PGF)"/>
            <person name="Lucas S."/>
            <person name="Copeland A."/>
            <person name="Lapidus A."/>
            <person name="Glavina del Rio T."/>
            <person name="Dalin E."/>
            <person name="Tice H."/>
            <person name="Bruce D."/>
            <person name="Goodwin L."/>
            <person name="Pitluck S."/>
            <person name="Peters L."/>
            <person name="Mikhailova N."/>
            <person name="Munk A.C.C."/>
            <person name="Kyrpides N."/>
            <person name="Mavromatis K."/>
            <person name="Ivanova N."/>
            <person name="Brettin T."/>
            <person name="Detter J.C."/>
            <person name="Han C."/>
            <person name="Larimer F."/>
            <person name="Land M."/>
            <person name="Hauser L."/>
            <person name="Markowitz V."/>
            <person name="Cheng J.-F."/>
            <person name="Hugenholtz P."/>
            <person name="Woyke T."/>
            <person name="Wu D."/>
            <person name="Brambilla E."/>
            <person name="Klenk H.-P."/>
            <person name="Eisen J.A."/>
        </authorList>
    </citation>
    <scope>NUCLEOTIDE SEQUENCE [LARGE SCALE GENOMIC DNA]</scope>
    <source>
        <strain evidence="6">DSM 18391 / NRRL B-41598 / KBS 63</strain>
    </source>
</reference>
<feature type="domain" description="SbsA Ig-like" evidence="4">
    <location>
        <begin position="813"/>
        <end position="921"/>
    </location>
</feature>
<gene>
    <name evidence="5" type="ordered locus">Terro_2881</name>
</gene>
<keyword evidence="2" id="KW-0732">Signal</keyword>
<feature type="domain" description="SbsA Ig-like" evidence="4">
    <location>
        <begin position="487"/>
        <end position="590"/>
    </location>
</feature>
<protein>
    <recommendedName>
        <fullName evidence="4">SbsA Ig-like domain-containing protein</fullName>
    </recommendedName>
</protein>
<keyword evidence="6" id="KW-1185">Reference proteome</keyword>
<evidence type="ECO:0000256" key="2">
    <source>
        <dbReference type="ARBA" id="ARBA00022729"/>
    </source>
</evidence>